<dbReference type="InterPro" id="IPR016181">
    <property type="entry name" value="Acyl_CoA_acyltransferase"/>
</dbReference>
<dbReference type="AlphaFoldDB" id="A0AAD3HDJ4"/>
<name>A0AAD3HDJ4_9STRA</name>
<evidence type="ECO:0000313" key="2">
    <source>
        <dbReference type="Proteomes" id="UP001054902"/>
    </source>
</evidence>
<dbReference type="EMBL" id="BLLK01000062">
    <property type="protein sequence ID" value="GFH59088.1"/>
    <property type="molecule type" value="Genomic_DNA"/>
</dbReference>
<keyword evidence="2" id="KW-1185">Reference proteome</keyword>
<dbReference type="SUPFAM" id="SSF55729">
    <property type="entry name" value="Acyl-CoA N-acyltransferases (Nat)"/>
    <property type="match status" value="1"/>
</dbReference>
<proteinExistence type="predicted"/>
<comment type="caution">
    <text evidence="1">The sequence shown here is derived from an EMBL/GenBank/DDBJ whole genome shotgun (WGS) entry which is preliminary data.</text>
</comment>
<evidence type="ECO:0000313" key="1">
    <source>
        <dbReference type="EMBL" id="GFH59088.1"/>
    </source>
</evidence>
<gene>
    <name evidence="1" type="ORF">CTEN210_15564</name>
</gene>
<reference evidence="1 2" key="1">
    <citation type="journal article" date="2021" name="Sci. Rep.">
        <title>The genome of the diatom Chaetoceros tenuissimus carries an ancient integrated fragment of an extant virus.</title>
        <authorList>
            <person name="Hongo Y."/>
            <person name="Kimura K."/>
            <person name="Takaki Y."/>
            <person name="Yoshida Y."/>
            <person name="Baba S."/>
            <person name="Kobayashi G."/>
            <person name="Nagasaki K."/>
            <person name="Hano T."/>
            <person name="Tomaru Y."/>
        </authorList>
    </citation>
    <scope>NUCLEOTIDE SEQUENCE [LARGE SCALE GENOMIC DNA]</scope>
    <source>
        <strain evidence="1 2">NIES-3715</strain>
    </source>
</reference>
<sequence length="250" mass="29185">MPLVIFVAKSEALKEETDTWYISVDDIPRTNDSKTFLSSLSKKVRRDVKKKLKIFNERNLRVTTEHSDWLSLRKDMPVLIDHEHRVVRDMEKGVFIEEFIKRFLVIFLGTNGCIDRYYKSNDGVKPVALCWFVEQGEVLHTFMYFCKSEEKLSGIWCFQHIRMMMRLSASSYEEVSNITTTENSQPLLKQGRLKYVNFQVHQDFAKKCIGAKNASFTASELMADLYPLRFFRTPCKGVQDTVFECDEAIS</sequence>
<protein>
    <submittedName>
        <fullName evidence="1">Uncharacterized protein</fullName>
    </submittedName>
</protein>
<accession>A0AAD3HDJ4</accession>
<organism evidence="1 2">
    <name type="scientific">Chaetoceros tenuissimus</name>
    <dbReference type="NCBI Taxonomy" id="426638"/>
    <lineage>
        <taxon>Eukaryota</taxon>
        <taxon>Sar</taxon>
        <taxon>Stramenopiles</taxon>
        <taxon>Ochrophyta</taxon>
        <taxon>Bacillariophyta</taxon>
        <taxon>Coscinodiscophyceae</taxon>
        <taxon>Chaetocerotophycidae</taxon>
        <taxon>Chaetocerotales</taxon>
        <taxon>Chaetocerotaceae</taxon>
        <taxon>Chaetoceros</taxon>
    </lineage>
</organism>
<dbReference type="Proteomes" id="UP001054902">
    <property type="component" value="Unassembled WGS sequence"/>
</dbReference>